<evidence type="ECO:0000259" key="1">
    <source>
        <dbReference type="Pfam" id="PF01726"/>
    </source>
</evidence>
<sequence length="73" mass="8133">MARHRVEHLTDRQEQILRHIRTAITDRGDAPTVAELAAATGMRPSSVHYQLGELEAKGVIVREPGRPRGIRLA</sequence>
<dbReference type="Pfam" id="PF01726">
    <property type="entry name" value="LexA_DNA_bind"/>
    <property type="match status" value="1"/>
</dbReference>
<dbReference type="InterPro" id="IPR036388">
    <property type="entry name" value="WH-like_DNA-bd_sf"/>
</dbReference>
<dbReference type="EMBL" id="JAGTPG010000001">
    <property type="protein sequence ID" value="MBR8638566.1"/>
    <property type="molecule type" value="Genomic_DNA"/>
</dbReference>
<dbReference type="GO" id="GO:0004252">
    <property type="term" value="F:serine-type endopeptidase activity"/>
    <property type="evidence" value="ECO:0007669"/>
    <property type="project" value="InterPro"/>
</dbReference>
<protein>
    <submittedName>
        <fullName evidence="2">MarR family transcriptional regulator</fullName>
    </submittedName>
</protein>
<evidence type="ECO:0000313" key="2">
    <source>
        <dbReference type="EMBL" id="MBR8638566.1"/>
    </source>
</evidence>
<dbReference type="GO" id="GO:0006508">
    <property type="term" value="P:proteolysis"/>
    <property type="evidence" value="ECO:0007669"/>
    <property type="project" value="InterPro"/>
</dbReference>
<dbReference type="Proteomes" id="UP000682308">
    <property type="component" value="Unassembled WGS sequence"/>
</dbReference>
<reference evidence="2 3" key="1">
    <citation type="submission" date="2021-04" db="EMBL/GenBank/DDBJ databases">
        <title>Characterization of the biosynthetic gene cluster of new lipopeptides with antitumor activity in the genome of the marine Streptomyces PHM034.</title>
        <authorList>
            <person name="Ceniceros A."/>
            <person name="Canedo L."/>
            <person name="Mendez C."/>
            <person name="Olano C."/>
            <person name="Schleissner C."/>
            <person name="Cuevas C."/>
            <person name="De La Calle F."/>
            <person name="Salas J.A."/>
        </authorList>
    </citation>
    <scope>NUCLEOTIDE SEQUENCE [LARGE SCALE GENOMIC DNA]</scope>
    <source>
        <strain evidence="2 3">PHM034</strain>
    </source>
</reference>
<feature type="domain" description="LexA repressor DNA-binding" evidence="1">
    <location>
        <begin position="7"/>
        <end position="69"/>
    </location>
</feature>
<dbReference type="AlphaFoldDB" id="A0A941J1P7"/>
<gene>
    <name evidence="2" type="ORF">KEF29_02950</name>
</gene>
<keyword evidence="3" id="KW-1185">Reference proteome</keyword>
<dbReference type="Gene3D" id="1.10.10.10">
    <property type="entry name" value="Winged helix-like DNA-binding domain superfamily/Winged helix DNA-binding domain"/>
    <property type="match status" value="1"/>
</dbReference>
<comment type="caution">
    <text evidence="2">The sequence shown here is derived from an EMBL/GenBank/DDBJ whole genome shotgun (WGS) entry which is preliminary data.</text>
</comment>
<evidence type="ECO:0000313" key="3">
    <source>
        <dbReference type="Proteomes" id="UP000682308"/>
    </source>
</evidence>
<organism evidence="2 3">
    <name type="scientific">Streptomyces tuirus</name>
    <dbReference type="NCBI Taxonomy" id="68278"/>
    <lineage>
        <taxon>Bacteria</taxon>
        <taxon>Bacillati</taxon>
        <taxon>Actinomycetota</taxon>
        <taxon>Actinomycetes</taxon>
        <taxon>Kitasatosporales</taxon>
        <taxon>Streptomycetaceae</taxon>
        <taxon>Streptomyces</taxon>
    </lineage>
</organism>
<proteinExistence type="predicted"/>
<name>A0A941J1P7_9ACTN</name>
<accession>A0A941J1P7</accession>
<dbReference type="InterPro" id="IPR036390">
    <property type="entry name" value="WH_DNA-bd_sf"/>
</dbReference>
<dbReference type="InterPro" id="IPR006199">
    <property type="entry name" value="LexA_DNA-bd_dom"/>
</dbReference>
<dbReference type="SUPFAM" id="SSF46785">
    <property type="entry name" value="Winged helix' DNA-binding domain"/>
    <property type="match status" value="1"/>
</dbReference>